<evidence type="ECO:0000256" key="6">
    <source>
        <dbReference type="ARBA" id="ARBA00022989"/>
    </source>
</evidence>
<dbReference type="RefSeq" id="WP_075776308.1">
    <property type="nucleotide sequence ID" value="NZ_CP019437.1"/>
</dbReference>
<keyword evidence="3" id="KW-1003">Cell membrane</keyword>
<keyword evidence="4 9" id="KW-0997">Cell inner membrane</keyword>
<keyword evidence="12" id="KW-1185">Reference proteome</keyword>
<comment type="function">
    <text evidence="9">Part of the tripartite ATP-independent periplasmic (TRAP) transport system.</text>
</comment>
<evidence type="ECO:0000259" key="10">
    <source>
        <dbReference type="Pfam" id="PF04290"/>
    </source>
</evidence>
<dbReference type="InterPro" id="IPR007387">
    <property type="entry name" value="TRAP_DctQ"/>
</dbReference>
<sequence length="174" mass="18569">MRRLLDQVYLLSGGIAAVSILAICLLVTAQVGLNVLARLGGPALSYTIPSYADFAGYFLATASFMALAHTLRHGSHIRVNLVLTRLPARGQWVAELVALALGFAASAYAVWFATSLMLESLHYGDMSTGIVAIPIWIPQCAMVVGLGLLALAFIDTLIESVRAKRPVLVDDVSE</sequence>
<evidence type="ECO:0000313" key="12">
    <source>
        <dbReference type="Proteomes" id="UP000185622"/>
    </source>
</evidence>
<gene>
    <name evidence="11" type="ORF">BMG03_06090</name>
</gene>
<accession>A0ABM6ILS6</accession>
<feature type="transmembrane region" description="Helical" evidence="9">
    <location>
        <begin position="7"/>
        <end position="31"/>
    </location>
</feature>
<protein>
    <recommendedName>
        <fullName evidence="9">TRAP transporter small permease protein</fullName>
    </recommendedName>
</protein>
<dbReference type="EMBL" id="CP019437">
    <property type="protein sequence ID" value="AQS49751.1"/>
    <property type="molecule type" value="Genomic_DNA"/>
</dbReference>
<evidence type="ECO:0000256" key="9">
    <source>
        <dbReference type="RuleBase" id="RU369079"/>
    </source>
</evidence>
<keyword evidence="2 9" id="KW-0813">Transport</keyword>
<comment type="subcellular location">
    <subcellularLocation>
        <location evidence="1 9">Cell inner membrane</location>
        <topology evidence="1 9">Multi-pass membrane protein</topology>
    </subcellularLocation>
</comment>
<dbReference type="PANTHER" id="PTHR35011:SF10">
    <property type="entry name" value="TRAP TRANSPORTER SMALL PERMEASE PROTEIN"/>
    <property type="match status" value="1"/>
</dbReference>
<evidence type="ECO:0000256" key="5">
    <source>
        <dbReference type="ARBA" id="ARBA00022692"/>
    </source>
</evidence>
<evidence type="ECO:0000256" key="3">
    <source>
        <dbReference type="ARBA" id="ARBA00022475"/>
    </source>
</evidence>
<dbReference type="PANTHER" id="PTHR35011">
    <property type="entry name" value="2,3-DIKETO-L-GULONATE TRAP TRANSPORTER SMALL PERMEASE PROTEIN YIAM"/>
    <property type="match status" value="1"/>
</dbReference>
<keyword evidence="5 9" id="KW-0812">Transmembrane</keyword>
<keyword evidence="6 9" id="KW-1133">Transmembrane helix</keyword>
<keyword evidence="7 9" id="KW-0472">Membrane</keyword>
<evidence type="ECO:0000256" key="1">
    <source>
        <dbReference type="ARBA" id="ARBA00004429"/>
    </source>
</evidence>
<comment type="similarity">
    <text evidence="8 9">Belongs to the TRAP transporter small permease family.</text>
</comment>
<dbReference type="InterPro" id="IPR055348">
    <property type="entry name" value="DctQ"/>
</dbReference>
<feature type="transmembrane region" description="Helical" evidence="9">
    <location>
        <begin position="51"/>
        <end position="71"/>
    </location>
</feature>
<feature type="transmembrane region" description="Helical" evidence="9">
    <location>
        <begin position="92"/>
        <end position="113"/>
    </location>
</feature>
<proteinExistence type="inferred from homology"/>
<evidence type="ECO:0000313" key="11">
    <source>
        <dbReference type="EMBL" id="AQS49751.1"/>
    </source>
</evidence>
<organism evidence="11 12">
    <name type="scientific">Thioclava nitratireducens</name>
    <dbReference type="NCBI Taxonomy" id="1915078"/>
    <lineage>
        <taxon>Bacteria</taxon>
        <taxon>Pseudomonadati</taxon>
        <taxon>Pseudomonadota</taxon>
        <taxon>Alphaproteobacteria</taxon>
        <taxon>Rhodobacterales</taxon>
        <taxon>Paracoccaceae</taxon>
        <taxon>Thioclava</taxon>
    </lineage>
</organism>
<evidence type="ECO:0000256" key="7">
    <source>
        <dbReference type="ARBA" id="ARBA00023136"/>
    </source>
</evidence>
<evidence type="ECO:0000256" key="2">
    <source>
        <dbReference type="ARBA" id="ARBA00022448"/>
    </source>
</evidence>
<reference evidence="11 12" key="1">
    <citation type="submission" date="2017-01" db="EMBL/GenBank/DDBJ databases">
        <title>The complete genome sequence of a sulfur-oxidizing marine bacterium Thioclava sp. 25B10_4T.</title>
        <authorList>
            <person name="Liu Y."/>
            <person name="Lai Q."/>
            <person name="Shao Z."/>
        </authorList>
    </citation>
    <scope>NUCLEOTIDE SEQUENCE [LARGE SCALE GENOMIC DNA]</scope>
    <source>
        <strain evidence="11 12">25B10_4</strain>
    </source>
</reference>
<feature type="domain" description="Tripartite ATP-independent periplasmic transporters DctQ component" evidence="10">
    <location>
        <begin position="31"/>
        <end position="162"/>
    </location>
</feature>
<comment type="subunit">
    <text evidence="9">The complex comprises the extracytoplasmic solute receptor protein and the two transmembrane proteins.</text>
</comment>
<dbReference type="Proteomes" id="UP000185622">
    <property type="component" value="Chromosome"/>
</dbReference>
<feature type="transmembrane region" description="Helical" evidence="9">
    <location>
        <begin position="133"/>
        <end position="154"/>
    </location>
</feature>
<name>A0ABM6ILS6_9RHOB</name>
<evidence type="ECO:0000256" key="4">
    <source>
        <dbReference type="ARBA" id="ARBA00022519"/>
    </source>
</evidence>
<dbReference type="Pfam" id="PF04290">
    <property type="entry name" value="DctQ"/>
    <property type="match status" value="1"/>
</dbReference>
<evidence type="ECO:0000256" key="8">
    <source>
        <dbReference type="ARBA" id="ARBA00038436"/>
    </source>
</evidence>